<name>A0A6I4REW8_9STRE</name>
<protein>
    <submittedName>
        <fullName evidence="5">GNAT family N-acetyltransferase</fullName>
    </submittedName>
</protein>
<gene>
    <name evidence="4" type="ORF">GGG87_04865</name>
    <name evidence="5" type="ORF">GGH11_05215</name>
</gene>
<comment type="caution">
    <text evidence="5">The sequence shown here is derived from an EMBL/GenBank/DDBJ whole genome shotgun (WGS) entry which is preliminary data.</text>
</comment>
<dbReference type="EMBL" id="WUBJ01000005">
    <property type="protein sequence ID" value="MWV56370.1"/>
    <property type="molecule type" value="Genomic_DNA"/>
</dbReference>
<dbReference type="InterPro" id="IPR000182">
    <property type="entry name" value="GNAT_dom"/>
</dbReference>
<reference evidence="5 7" key="1">
    <citation type="submission" date="2019-10" db="EMBL/GenBank/DDBJ databases">
        <title>Streptococcis sp, isolated from the respiratory tract of Marmot.</title>
        <authorList>
            <person name="Zhang G."/>
        </authorList>
    </citation>
    <scope>NUCLEOTIDE SEQUENCE [LARGE SCALE GENOMIC DNA]</scope>
    <source>
        <strain evidence="5">Zg-70</strain>
        <strain evidence="7">zg-70</strain>
    </source>
</reference>
<keyword evidence="6" id="KW-1185">Reference proteome</keyword>
<dbReference type="InterPro" id="IPR051635">
    <property type="entry name" value="SNAT-like"/>
</dbReference>
<dbReference type="EMBL" id="WLCG01000006">
    <property type="protein sequence ID" value="MTB64325.1"/>
    <property type="molecule type" value="Genomic_DNA"/>
</dbReference>
<dbReference type="InterPro" id="IPR016181">
    <property type="entry name" value="Acyl_CoA_acyltransferase"/>
</dbReference>
<evidence type="ECO:0000256" key="1">
    <source>
        <dbReference type="ARBA" id="ARBA00022679"/>
    </source>
</evidence>
<dbReference type="CDD" id="cd04301">
    <property type="entry name" value="NAT_SF"/>
    <property type="match status" value="1"/>
</dbReference>
<dbReference type="SUPFAM" id="SSF55729">
    <property type="entry name" value="Acyl-CoA N-acyltransferases (Nat)"/>
    <property type="match status" value="1"/>
</dbReference>
<dbReference type="Proteomes" id="UP000435423">
    <property type="component" value="Unassembled WGS sequence"/>
</dbReference>
<evidence type="ECO:0000313" key="6">
    <source>
        <dbReference type="Proteomes" id="UP000435060"/>
    </source>
</evidence>
<keyword evidence="1" id="KW-0808">Transferase</keyword>
<dbReference type="PROSITE" id="PS51186">
    <property type="entry name" value="GNAT"/>
    <property type="match status" value="1"/>
</dbReference>
<dbReference type="Pfam" id="PF00583">
    <property type="entry name" value="Acetyltransf_1"/>
    <property type="match status" value="1"/>
</dbReference>
<evidence type="ECO:0000313" key="7">
    <source>
        <dbReference type="Proteomes" id="UP000435423"/>
    </source>
</evidence>
<evidence type="ECO:0000313" key="4">
    <source>
        <dbReference type="EMBL" id="MTB64325.1"/>
    </source>
</evidence>
<dbReference type="RefSeq" id="WP_154608305.1">
    <property type="nucleotide sequence ID" value="NZ_CP072115.1"/>
</dbReference>
<keyword evidence="2" id="KW-0012">Acyltransferase</keyword>
<dbReference type="Proteomes" id="UP000435060">
    <property type="component" value="Unassembled WGS sequence"/>
</dbReference>
<sequence length="167" mass="18852">MKIRHARLADLEQVHQIEQANFSPEEQIAKDVLRFYLEQETMTCLVMEDDGNLAGYILALPTVHATVTDDLFERKKKVEASCSHLAIVSLSVAEDYKGQGVGTLLLAAIKEIAVQGGYEGISLTCKDYLLSYYSMYQFEDLGVSESQFGGMVWYDMYWRNPSPSRHA</sequence>
<dbReference type="GO" id="GO:0008080">
    <property type="term" value="F:N-acetyltransferase activity"/>
    <property type="evidence" value="ECO:0007669"/>
    <property type="project" value="UniProtKB-ARBA"/>
</dbReference>
<feature type="domain" description="N-acetyltransferase" evidence="3">
    <location>
        <begin position="1"/>
        <end position="161"/>
    </location>
</feature>
<dbReference type="PANTHER" id="PTHR10908">
    <property type="entry name" value="SEROTONIN N-ACETYLTRANSFERASE"/>
    <property type="match status" value="1"/>
</dbReference>
<proteinExistence type="predicted"/>
<dbReference type="PANTHER" id="PTHR10908:SF0">
    <property type="entry name" value="SEROTONIN N-ACETYLTRANSFERASE"/>
    <property type="match status" value="1"/>
</dbReference>
<dbReference type="AlphaFoldDB" id="A0A6I4REW8"/>
<dbReference type="Gene3D" id="3.40.630.30">
    <property type="match status" value="1"/>
</dbReference>
<evidence type="ECO:0000259" key="3">
    <source>
        <dbReference type="PROSITE" id="PS51186"/>
    </source>
</evidence>
<organism evidence="5 7">
    <name type="scientific">Streptococcus zhangguiae</name>
    <dbReference type="NCBI Taxonomy" id="2664091"/>
    <lineage>
        <taxon>Bacteria</taxon>
        <taxon>Bacillati</taxon>
        <taxon>Bacillota</taxon>
        <taxon>Bacilli</taxon>
        <taxon>Lactobacillales</taxon>
        <taxon>Streptococcaceae</taxon>
        <taxon>Streptococcus</taxon>
    </lineage>
</organism>
<evidence type="ECO:0000313" key="5">
    <source>
        <dbReference type="EMBL" id="MWV56370.1"/>
    </source>
</evidence>
<accession>A0A6I4REW8</accession>
<evidence type="ECO:0000256" key="2">
    <source>
        <dbReference type="ARBA" id="ARBA00023315"/>
    </source>
</evidence>
<reference evidence="4 6" key="2">
    <citation type="submission" date="2019-11" db="EMBL/GenBank/DDBJ databases">
        <title>Streptococcis sp. isolated from the respiratory tract of Marmot.</title>
        <authorList>
            <person name="Zhang G."/>
        </authorList>
    </citation>
    <scope>NUCLEOTIDE SEQUENCE [LARGE SCALE GENOMIC DNA]</scope>
    <source>
        <strain evidence="6">zg-86</strain>
        <strain evidence="4">Zg-86</strain>
    </source>
</reference>